<dbReference type="AlphaFoldDB" id="A0A0F7SY19"/>
<keyword evidence="1" id="KW-0472">Membrane</keyword>
<organism evidence="2">
    <name type="scientific">Phaffia rhodozyma</name>
    <name type="common">Yeast</name>
    <name type="synonym">Xanthophyllomyces dendrorhous</name>
    <dbReference type="NCBI Taxonomy" id="264483"/>
    <lineage>
        <taxon>Eukaryota</taxon>
        <taxon>Fungi</taxon>
        <taxon>Dikarya</taxon>
        <taxon>Basidiomycota</taxon>
        <taxon>Agaricomycotina</taxon>
        <taxon>Tremellomycetes</taxon>
        <taxon>Cystofilobasidiales</taxon>
        <taxon>Mrakiaceae</taxon>
        <taxon>Phaffia</taxon>
    </lineage>
</organism>
<accession>A0A0F7SY19</accession>
<evidence type="ECO:0000256" key="1">
    <source>
        <dbReference type="SAM" id="Phobius"/>
    </source>
</evidence>
<feature type="transmembrane region" description="Helical" evidence="1">
    <location>
        <begin position="6"/>
        <end position="28"/>
    </location>
</feature>
<name>A0A0F7SY19_PHARH</name>
<proteinExistence type="predicted"/>
<dbReference type="EMBL" id="LN483332">
    <property type="protein sequence ID" value="CED85148.1"/>
    <property type="molecule type" value="Genomic_DNA"/>
</dbReference>
<feature type="transmembrane region" description="Helical" evidence="1">
    <location>
        <begin position="40"/>
        <end position="56"/>
    </location>
</feature>
<evidence type="ECO:0000313" key="2">
    <source>
        <dbReference type="EMBL" id="CED85148.1"/>
    </source>
</evidence>
<reference evidence="2" key="1">
    <citation type="submission" date="2014-08" db="EMBL/GenBank/DDBJ databases">
        <authorList>
            <person name="Sharma Rahul"/>
            <person name="Thines Marco"/>
        </authorList>
    </citation>
    <scope>NUCLEOTIDE SEQUENCE</scope>
</reference>
<keyword evidence="1" id="KW-0812">Transmembrane</keyword>
<keyword evidence="1" id="KW-1133">Transmembrane helix</keyword>
<feature type="transmembrane region" description="Helical" evidence="1">
    <location>
        <begin position="72"/>
        <end position="91"/>
    </location>
</feature>
<protein>
    <submittedName>
        <fullName evidence="2">Uncharacterized protein</fullName>
    </submittedName>
</protein>
<sequence>MHSSLQVPSFLRSLFHIAVCTTFPFSCIRLDNPHLLSRRVLNILYLSFIVICHPLHPSPEAHLCCNRNTNPSLLMFCIYFPTALLLNHLLYRVMQSLFVVSSIVWSHW</sequence>